<accession>A0ABN2N1F2</accession>
<protein>
    <submittedName>
        <fullName evidence="5">Acyl-CoA dehydrogenase family protein</fullName>
    </submittedName>
</protein>
<evidence type="ECO:0000259" key="4">
    <source>
        <dbReference type="Pfam" id="PF02771"/>
    </source>
</evidence>
<comment type="caution">
    <text evidence="5">The sequence shown here is derived from an EMBL/GenBank/DDBJ whole genome shotgun (WGS) entry which is preliminary data.</text>
</comment>
<feature type="domain" description="Acyl-CoA dehydrogenase/oxidase N-terminal" evidence="4">
    <location>
        <begin position="9"/>
        <end position="116"/>
    </location>
</feature>
<evidence type="ECO:0000313" key="6">
    <source>
        <dbReference type="Proteomes" id="UP001500449"/>
    </source>
</evidence>
<evidence type="ECO:0000256" key="2">
    <source>
        <dbReference type="ARBA" id="ARBA00023002"/>
    </source>
</evidence>
<dbReference type="Proteomes" id="UP001500449">
    <property type="component" value="Unassembled WGS sequence"/>
</dbReference>
<dbReference type="InterPro" id="IPR036250">
    <property type="entry name" value="AcylCo_DH-like_C"/>
</dbReference>
<name>A0ABN2N1F2_9PSEU</name>
<evidence type="ECO:0000259" key="3">
    <source>
        <dbReference type="Pfam" id="PF02770"/>
    </source>
</evidence>
<dbReference type="InterPro" id="IPR046373">
    <property type="entry name" value="Acyl-CoA_Oxase/DH_mid-dom_sf"/>
</dbReference>
<keyword evidence="6" id="KW-1185">Reference proteome</keyword>
<dbReference type="PANTHER" id="PTHR43292">
    <property type="entry name" value="ACYL-COA DEHYDROGENASE"/>
    <property type="match status" value="1"/>
</dbReference>
<dbReference type="PANTHER" id="PTHR43292:SF4">
    <property type="entry name" value="ACYL-COA DEHYDROGENASE FADE34"/>
    <property type="match status" value="1"/>
</dbReference>
<dbReference type="InterPro" id="IPR037069">
    <property type="entry name" value="AcylCoA_DH/ox_N_sf"/>
</dbReference>
<dbReference type="InterPro" id="IPR009100">
    <property type="entry name" value="AcylCoA_DH/oxidase_NM_dom_sf"/>
</dbReference>
<dbReference type="InterPro" id="IPR052161">
    <property type="entry name" value="Mycobact_Acyl-CoA_DH"/>
</dbReference>
<keyword evidence="1" id="KW-0285">Flavoprotein</keyword>
<evidence type="ECO:0000256" key="1">
    <source>
        <dbReference type="ARBA" id="ARBA00022630"/>
    </source>
</evidence>
<dbReference type="EMBL" id="BAAAQK010000005">
    <property type="protein sequence ID" value="GAA1844301.1"/>
    <property type="molecule type" value="Genomic_DNA"/>
</dbReference>
<dbReference type="SUPFAM" id="SSF47203">
    <property type="entry name" value="Acyl-CoA dehydrogenase C-terminal domain-like"/>
    <property type="match status" value="1"/>
</dbReference>
<sequence>MNFAPIEETPELRRLAEEYAELLGADWSPSPLELSLDHDRPDVDLVERFAERGWMSPENPPEQGGAGLGPVEARLLHLLHDEFRVPEYDNNLIVPTLRKHGSPRLHAEILPGLESGRATFSLGYSEPDSGSDMAAARTRAVRDGDDWVINGSKMFTTWAETSDYLFMLARTGTVEEKHAGLTVFLVPMSSEGIEVRAIHVMGHVRTNVTYYRNVRIPDDFRIGEVGAGWAVVAEPLAAEHGAGAALPLADLNGVMAATFTRVLERLVERTVDWAVAAGPDGTSPIDDPEVRNRLLDAIVDIEVCWAAPGDYGKVVAAGALQHHADRLLDLTAPWGLLSAGTPGSAVDGLLAWARDFAPAADVYGGTSEIYRNNLARRSLGLPRPR</sequence>
<reference evidence="5 6" key="1">
    <citation type="journal article" date="2019" name="Int. J. Syst. Evol. Microbiol.">
        <title>The Global Catalogue of Microorganisms (GCM) 10K type strain sequencing project: providing services to taxonomists for standard genome sequencing and annotation.</title>
        <authorList>
            <consortium name="The Broad Institute Genomics Platform"/>
            <consortium name="The Broad Institute Genome Sequencing Center for Infectious Disease"/>
            <person name="Wu L."/>
            <person name="Ma J."/>
        </authorList>
    </citation>
    <scope>NUCLEOTIDE SEQUENCE [LARGE SCALE GENOMIC DNA]</scope>
    <source>
        <strain evidence="5 6">JCM 16009</strain>
    </source>
</reference>
<gene>
    <name evidence="5" type="ORF">GCM10009836_24660</name>
</gene>
<dbReference type="Pfam" id="PF02771">
    <property type="entry name" value="Acyl-CoA_dh_N"/>
    <property type="match status" value="1"/>
</dbReference>
<dbReference type="Gene3D" id="2.40.110.10">
    <property type="entry name" value="Butyryl-CoA Dehydrogenase, subunit A, domain 2"/>
    <property type="match status" value="1"/>
</dbReference>
<organism evidence="5 6">
    <name type="scientific">Pseudonocardia ailaonensis</name>
    <dbReference type="NCBI Taxonomy" id="367279"/>
    <lineage>
        <taxon>Bacteria</taxon>
        <taxon>Bacillati</taxon>
        <taxon>Actinomycetota</taxon>
        <taxon>Actinomycetes</taxon>
        <taxon>Pseudonocardiales</taxon>
        <taxon>Pseudonocardiaceae</taxon>
        <taxon>Pseudonocardia</taxon>
    </lineage>
</organism>
<evidence type="ECO:0000313" key="5">
    <source>
        <dbReference type="EMBL" id="GAA1844301.1"/>
    </source>
</evidence>
<dbReference type="Gene3D" id="1.10.540.10">
    <property type="entry name" value="Acyl-CoA dehydrogenase/oxidase, N-terminal domain"/>
    <property type="match status" value="1"/>
</dbReference>
<dbReference type="RefSeq" id="WP_344415672.1">
    <property type="nucleotide sequence ID" value="NZ_BAAAQK010000005.1"/>
</dbReference>
<dbReference type="SUPFAM" id="SSF56645">
    <property type="entry name" value="Acyl-CoA dehydrogenase NM domain-like"/>
    <property type="match status" value="1"/>
</dbReference>
<keyword evidence="2" id="KW-0560">Oxidoreductase</keyword>
<dbReference type="InterPro" id="IPR013786">
    <property type="entry name" value="AcylCoA_DH/ox_N"/>
</dbReference>
<feature type="domain" description="Acyl-CoA oxidase/dehydrogenase middle" evidence="3">
    <location>
        <begin position="122"/>
        <end position="206"/>
    </location>
</feature>
<dbReference type="InterPro" id="IPR006091">
    <property type="entry name" value="Acyl-CoA_Oxase/DH_mid-dom"/>
</dbReference>
<dbReference type="Pfam" id="PF02770">
    <property type="entry name" value="Acyl-CoA_dh_M"/>
    <property type="match status" value="1"/>
</dbReference>
<proteinExistence type="predicted"/>
<dbReference type="Gene3D" id="1.20.140.10">
    <property type="entry name" value="Butyryl-CoA Dehydrogenase, subunit A, domain 3"/>
    <property type="match status" value="1"/>
</dbReference>